<keyword evidence="1" id="KW-0812">Transmembrane</keyword>
<dbReference type="EMBL" id="JBBNAG010000001">
    <property type="protein sequence ID" value="KAK9166054.1"/>
    <property type="molecule type" value="Genomic_DNA"/>
</dbReference>
<dbReference type="AlphaFoldDB" id="A0AAP0LBE4"/>
<reference evidence="2 3" key="1">
    <citation type="submission" date="2024-01" db="EMBL/GenBank/DDBJ databases">
        <title>Genome assemblies of Stephania.</title>
        <authorList>
            <person name="Yang L."/>
        </authorList>
    </citation>
    <scope>NUCLEOTIDE SEQUENCE [LARGE SCALE GENOMIC DNA]</scope>
    <source>
        <strain evidence="2">JXDWG</strain>
        <tissue evidence="2">Leaf</tissue>
    </source>
</reference>
<keyword evidence="1" id="KW-1133">Transmembrane helix</keyword>
<sequence>MATQAADRFPRSAIELAFSRQRLSSRDHVRSTRAILAFSASQMPCADRHSRDRDQIQPLICGIRLNHRGPNPIGEMKMRLAYCFITASSHLLLLLVFFCDFSIRFFFMELCPLGAIHKRLRRDRVFAEREDALVLVFVVGWSGDDGALVIKRYYLGDTNPSQVYPDQGELPIVPNSSAIKLQSSRLYIAFQLNTTQPPSRVLYYVGPRDVLPSSNNRLTSIEIRSLSA</sequence>
<keyword evidence="3" id="KW-1185">Reference proteome</keyword>
<evidence type="ECO:0000313" key="3">
    <source>
        <dbReference type="Proteomes" id="UP001419268"/>
    </source>
</evidence>
<evidence type="ECO:0000256" key="1">
    <source>
        <dbReference type="SAM" id="Phobius"/>
    </source>
</evidence>
<name>A0AAP0LBE4_9MAGN</name>
<gene>
    <name evidence="2" type="ORF">Scep_001245</name>
</gene>
<comment type="caution">
    <text evidence="2">The sequence shown here is derived from an EMBL/GenBank/DDBJ whole genome shotgun (WGS) entry which is preliminary data.</text>
</comment>
<feature type="transmembrane region" description="Helical" evidence="1">
    <location>
        <begin position="80"/>
        <end position="98"/>
    </location>
</feature>
<accession>A0AAP0LBE4</accession>
<keyword evidence="1" id="KW-0472">Membrane</keyword>
<organism evidence="2 3">
    <name type="scientific">Stephania cephalantha</name>
    <dbReference type="NCBI Taxonomy" id="152367"/>
    <lineage>
        <taxon>Eukaryota</taxon>
        <taxon>Viridiplantae</taxon>
        <taxon>Streptophyta</taxon>
        <taxon>Embryophyta</taxon>
        <taxon>Tracheophyta</taxon>
        <taxon>Spermatophyta</taxon>
        <taxon>Magnoliopsida</taxon>
        <taxon>Ranunculales</taxon>
        <taxon>Menispermaceae</taxon>
        <taxon>Menispermoideae</taxon>
        <taxon>Cissampelideae</taxon>
        <taxon>Stephania</taxon>
    </lineage>
</organism>
<proteinExistence type="predicted"/>
<dbReference type="Proteomes" id="UP001419268">
    <property type="component" value="Unassembled WGS sequence"/>
</dbReference>
<protein>
    <submittedName>
        <fullName evidence="2">Uncharacterized protein</fullName>
    </submittedName>
</protein>
<evidence type="ECO:0000313" key="2">
    <source>
        <dbReference type="EMBL" id="KAK9166054.1"/>
    </source>
</evidence>